<dbReference type="STRING" id="561720.SAMN06275492_10140"/>
<keyword evidence="5" id="KW-1185">Reference proteome</keyword>
<evidence type="ECO:0000313" key="5">
    <source>
        <dbReference type="Proteomes" id="UP000193355"/>
    </source>
</evidence>
<dbReference type="GO" id="GO:0016787">
    <property type="term" value="F:hydrolase activity"/>
    <property type="evidence" value="ECO:0007669"/>
    <property type="project" value="UniProtKB-KW"/>
</dbReference>
<organism evidence="4 5">
    <name type="scientific">Dethiosulfovibrio salsuginis</name>
    <dbReference type="NCBI Taxonomy" id="561720"/>
    <lineage>
        <taxon>Bacteria</taxon>
        <taxon>Thermotogati</taxon>
        <taxon>Synergistota</taxon>
        <taxon>Synergistia</taxon>
        <taxon>Synergistales</taxon>
        <taxon>Dethiosulfovibrionaceae</taxon>
        <taxon>Dethiosulfovibrio</taxon>
    </lineage>
</organism>
<dbReference type="GO" id="GO:0019693">
    <property type="term" value="P:ribose phosphate metabolic process"/>
    <property type="evidence" value="ECO:0007669"/>
    <property type="project" value="TreeGrafter"/>
</dbReference>
<dbReference type="RefSeq" id="WP_085543344.1">
    <property type="nucleotide sequence ID" value="NZ_FXBB01000001.1"/>
</dbReference>
<evidence type="ECO:0000313" key="4">
    <source>
        <dbReference type="EMBL" id="SMG08593.1"/>
    </source>
</evidence>
<evidence type="ECO:0000256" key="2">
    <source>
        <dbReference type="ARBA" id="ARBA00022801"/>
    </source>
</evidence>
<evidence type="ECO:0000256" key="1">
    <source>
        <dbReference type="ARBA" id="ARBA00001946"/>
    </source>
</evidence>
<dbReference type="GO" id="GO:0005829">
    <property type="term" value="C:cytosol"/>
    <property type="evidence" value="ECO:0007669"/>
    <property type="project" value="TreeGrafter"/>
</dbReference>
<protein>
    <submittedName>
        <fullName evidence="4">ADP-ribose pyrophosphatase</fullName>
    </submittedName>
</protein>
<name>A0A1X7I362_9BACT</name>
<comment type="cofactor">
    <cofactor evidence="1">
        <name>Mg(2+)</name>
        <dbReference type="ChEBI" id="CHEBI:18420"/>
    </cofactor>
</comment>
<dbReference type="InterPro" id="IPR015797">
    <property type="entry name" value="NUDIX_hydrolase-like_dom_sf"/>
</dbReference>
<dbReference type="PROSITE" id="PS51462">
    <property type="entry name" value="NUDIX"/>
    <property type="match status" value="1"/>
</dbReference>
<dbReference type="Pfam" id="PF00293">
    <property type="entry name" value="NUDIX"/>
    <property type="match status" value="1"/>
</dbReference>
<dbReference type="Gene3D" id="3.90.79.10">
    <property type="entry name" value="Nucleoside Triphosphate Pyrophosphohydrolase"/>
    <property type="match status" value="1"/>
</dbReference>
<proteinExistence type="predicted"/>
<dbReference type="OrthoDB" id="9806150at2"/>
<accession>A0A1X7I362</accession>
<reference evidence="5" key="1">
    <citation type="submission" date="2017-04" db="EMBL/GenBank/DDBJ databases">
        <authorList>
            <person name="Varghese N."/>
            <person name="Submissions S."/>
        </authorList>
    </citation>
    <scope>NUCLEOTIDE SEQUENCE [LARGE SCALE GENOMIC DNA]</scope>
    <source>
        <strain evidence="5">USBA 82</strain>
    </source>
</reference>
<dbReference type="GO" id="GO:0006753">
    <property type="term" value="P:nucleoside phosphate metabolic process"/>
    <property type="evidence" value="ECO:0007669"/>
    <property type="project" value="TreeGrafter"/>
</dbReference>
<dbReference type="FunFam" id="3.90.79.10:FF:000024">
    <property type="entry name" value="ADP-ribose pyrophosphatase"/>
    <property type="match status" value="1"/>
</dbReference>
<dbReference type="PANTHER" id="PTHR11839">
    <property type="entry name" value="UDP/ADP-SUGAR PYROPHOSPHATASE"/>
    <property type="match status" value="1"/>
</dbReference>
<dbReference type="PANTHER" id="PTHR11839:SF18">
    <property type="entry name" value="NUDIX HYDROLASE DOMAIN-CONTAINING PROTEIN"/>
    <property type="match status" value="1"/>
</dbReference>
<gene>
    <name evidence="4" type="ORF">SAMN06275492_10140</name>
</gene>
<dbReference type="Proteomes" id="UP000193355">
    <property type="component" value="Unassembled WGS sequence"/>
</dbReference>
<keyword evidence="2" id="KW-0378">Hydrolase</keyword>
<dbReference type="CDD" id="cd03424">
    <property type="entry name" value="NUDIX_ADPRase_Nudt5_UGPPase_Nudt14"/>
    <property type="match status" value="1"/>
</dbReference>
<dbReference type="InterPro" id="IPR000086">
    <property type="entry name" value="NUDIX_hydrolase_dom"/>
</dbReference>
<sequence>MDFGERTLSTEVLYRGKVLDLHVDQVELPGGRVTSREAVRHSPAVAIVAVEGNDIYLVRQFRHAVGDFILEIPAGIVESGETPLQTAAREIQEEIAMKAENLEEIGRIYTSPGFSDEEIVLFWAEGLSPSRLPADDDEFIQVEKVPLSQVWSMIDDGVIKDGKTIVALYRMALKGKIAYH</sequence>
<dbReference type="SUPFAM" id="SSF55811">
    <property type="entry name" value="Nudix"/>
    <property type="match status" value="1"/>
</dbReference>
<dbReference type="EMBL" id="FXBB01000001">
    <property type="protein sequence ID" value="SMG08593.1"/>
    <property type="molecule type" value="Genomic_DNA"/>
</dbReference>
<dbReference type="AlphaFoldDB" id="A0A1X7I362"/>
<evidence type="ECO:0000259" key="3">
    <source>
        <dbReference type="PROSITE" id="PS51462"/>
    </source>
</evidence>
<feature type="domain" description="Nudix hydrolase" evidence="3">
    <location>
        <begin position="39"/>
        <end position="167"/>
    </location>
</feature>